<gene>
    <name evidence="2" type="ORF">CJ203_08500</name>
</gene>
<evidence type="ECO:0000256" key="1">
    <source>
        <dbReference type="SAM" id="Phobius"/>
    </source>
</evidence>
<protein>
    <submittedName>
        <fullName evidence="2">DUF3068 domain-containing protein</fullName>
    </submittedName>
</protein>
<evidence type="ECO:0000313" key="3">
    <source>
        <dbReference type="Proteomes" id="UP000235836"/>
    </source>
</evidence>
<keyword evidence="1" id="KW-1133">Transmembrane helix</keyword>
<dbReference type="AlphaFoldDB" id="A0A2N6T3L7"/>
<dbReference type="InterPro" id="IPR021424">
    <property type="entry name" value="PorA"/>
</dbReference>
<proteinExistence type="predicted"/>
<feature type="transmembrane region" description="Helical" evidence="1">
    <location>
        <begin position="281"/>
        <end position="301"/>
    </location>
</feature>
<keyword evidence="1" id="KW-0472">Membrane</keyword>
<dbReference type="RefSeq" id="WP_102724265.1">
    <property type="nucleotide sequence ID" value="NZ_PNHG01000013.1"/>
</dbReference>
<dbReference type="Pfam" id="PF11271">
    <property type="entry name" value="PorA"/>
    <property type="match status" value="1"/>
</dbReference>
<accession>A0A2N6T3L7</accession>
<sequence length="321" mass="34672">MLPKSRILSAFLVGLGLALVAAGLVAPAFLNGDARFPLNLDKTTWTLKDPAAQVGEDTTAVTRQLHMTVQNPATDEVAALRIGDTVRREDKADDLENLISAATWSLEMDRKTGEFVAPAKLSTVMVMPEEVVPVEGVWLKFPSDVQQQDYEVFEPTLRKAVPATFTGEGEIGERKVYTFTQEVAPVNVATLYAAMANTITTSPEQGGGQAFLHHEASRTFTVDQVTGLVVGMTERVSDYYVDREGNRVRDVVSYDAVMDEAQQVGLAEQLTDVTQAISQTVTWVVLGVGGALVLLGLVGAFRPGGGRPRGGHRKSDRKLDA</sequence>
<name>A0A2N6T3L7_9CORY</name>
<dbReference type="Proteomes" id="UP000235836">
    <property type="component" value="Unassembled WGS sequence"/>
</dbReference>
<keyword evidence="3" id="KW-1185">Reference proteome</keyword>
<organism evidence="2 3">
    <name type="scientific">Corynebacterium tuscaniense</name>
    <dbReference type="NCBI Taxonomy" id="302449"/>
    <lineage>
        <taxon>Bacteria</taxon>
        <taxon>Bacillati</taxon>
        <taxon>Actinomycetota</taxon>
        <taxon>Actinomycetes</taxon>
        <taxon>Mycobacteriales</taxon>
        <taxon>Corynebacteriaceae</taxon>
        <taxon>Corynebacterium</taxon>
    </lineage>
</organism>
<keyword evidence="1" id="KW-0812">Transmembrane</keyword>
<dbReference type="EMBL" id="PNHG01000013">
    <property type="protein sequence ID" value="PMC63919.1"/>
    <property type="molecule type" value="Genomic_DNA"/>
</dbReference>
<comment type="caution">
    <text evidence="2">The sequence shown here is derived from an EMBL/GenBank/DDBJ whole genome shotgun (WGS) entry which is preliminary data.</text>
</comment>
<reference evidence="2 3" key="1">
    <citation type="submission" date="2017-09" db="EMBL/GenBank/DDBJ databases">
        <title>Bacterial strain isolated from the female urinary microbiota.</title>
        <authorList>
            <person name="Thomas-White K."/>
            <person name="Kumar N."/>
            <person name="Forster S."/>
            <person name="Putonti C."/>
            <person name="Lawley T."/>
            <person name="Wolfe A.J."/>
        </authorList>
    </citation>
    <scope>NUCLEOTIDE SEQUENCE [LARGE SCALE GENOMIC DNA]</scope>
    <source>
        <strain evidence="2 3">UMB0792</strain>
    </source>
</reference>
<evidence type="ECO:0000313" key="2">
    <source>
        <dbReference type="EMBL" id="PMC63919.1"/>
    </source>
</evidence>